<dbReference type="Proteomes" id="UP000238348">
    <property type="component" value="Chromosome"/>
</dbReference>
<sequence>MPELHVRHARPEDAARLQAIRRAAFAPVFASFRSILGDEIYDLAQRRKDEEQEGLLTSLMAAGSGWELHVAQLGDEVAGFMALQLDPETHVGEIGLNAVDPAHAGKGIGTAMYEVAVARMKQAGMKVATVGTGGDPSHAPARRAYRKAGFDVEIPSVWMCRKL</sequence>
<dbReference type="Pfam" id="PF00583">
    <property type="entry name" value="Acetyltransf_1"/>
    <property type="match status" value="1"/>
</dbReference>
<feature type="domain" description="N-acetyltransferase" evidence="3">
    <location>
        <begin position="4"/>
        <end position="163"/>
    </location>
</feature>
<evidence type="ECO:0000313" key="5">
    <source>
        <dbReference type="Proteomes" id="UP000238348"/>
    </source>
</evidence>
<reference evidence="4 5" key="1">
    <citation type="submission" date="2015-09" db="EMBL/GenBank/DDBJ databases">
        <title>Sorangium comparison.</title>
        <authorList>
            <person name="Zaburannyi N."/>
            <person name="Bunk B."/>
            <person name="Overmann J."/>
            <person name="Mueller R."/>
        </authorList>
    </citation>
    <scope>NUCLEOTIDE SEQUENCE [LARGE SCALE GENOMIC DNA]</scope>
    <source>
        <strain evidence="4 5">So ce26</strain>
    </source>
</reference>
<evidence type="ECO:0000256" key="1">
    <source>
        <dbReference type="ARBA" id="ARBA00022679"/>
    </source>
</evidence>
<accession>A0A2L0ES38</accession>
<dbReference type="InterPro" id="IPR016181">
    <property type="entry name" value="Acyl_CoA_acyltransferase"/>
</dbReference>
<dbReference type="InterPro" id="IPR050832">
    <property type="entry name" value="Bact_Acetyltransf"/>
</dbReference>
<evidence type="ECO:0000313" key="4">
    <source>
        <dbReference type="EMBL" id="AUX42127.1"/>
    </source>
</evidence>
<name>A0A2L0ES38_SORCE</name>
<keyword evidence="2" id="KW-0012">Acyltransferase</keyword>
<dbReference type="GO" id="GO:0016747">
    <property type="term" value="F:acyltransferase activity, transferring groups other than amino-acyl groups"/>
    <property type="evidence" value="ECO:0007669"/>
    <property type="project" value="InterPro"/>
</dbReference>
<protein>
    <submittedName>
        <fullName evidence="4">GCN5-like N-acetyltransferase</fullName>
    </submittedName>
</protein>
<proteinExistence type="predicted"/>
<dbReference type="AlphaFoldDB" id="A0A2L0ES38"/>
<evidence type="ECO:0000259" key="3">
    <source>
        <dbReference type="PROSITE" id="PS51186"/>
    </source>
</evidence>
<evidence type="ECO:0000256" key="2">
    <source>
        <dbReference type="ARBA" id="ARBA00023315"/>
    </source>
</evidence>
<dbReference type="CDD" id="cd04301">
    <property type="entry name" value="NAT_SF"/>
    <property type="match status" value="1"/>
</dbReference>
<dbReference type="RefSeq" id="WP_104980986.1">
    <property type="nucleotide sequence ID" value="NZ_CP012673.1"/>
</dbReference>
<dbReference type="Gene3D" id="3.40.630.30">
    <property type="match status" value="1"/>
</dbReference>
<dbReference type="SUPFAM" id="SSF55729">
    <property type="entry name" value="Acyl-CoA N-acyltransferases (Nat)"/>
    <property type="match status" value="1"/>
</dbReference>
<dbReference type="PROSITE" id="PS51186">
    <property type="entry name" value="GNAT"/>
    <property type="match status" value="1"/>
</dbReference>
<gene>
    <name evidence="4" type="ORF">SOCE26_035540</name>
</gene>
<dbReference type="EMBL" id="CP012673">
    <property type="protein sequence ID" value="AUX42127.1"/>
    <property type="molecule type" value="Genomic_DNA"/>
</dbReference>
<dbReference type="InterPro" id="IPR000182">
    <property type="entry name" value="GNAT_dom"/>
</dbReference>
<keyword evidence="1 4" id="KW-0808">Transferase</keyword>
<organism evidence="4 5">
    <name type="scientific">Sorangium cellulosum</name>
    <name type="common">Polyangium cellulosum</name>
    <dbReference type="NCBI Taxonomy" id="56"/>
    <lineage>
        <taxon>Bacteria</taxon>
        <taxon>Pseudomonadati</taxon>
        <taxon>Myxococcota</taxon>
        <taxon>Polyangia</taxon>
        <taxon>Polyangiales</taxon>
        <taxon>Polyangiaceae</taxon>
        <taxon>Sorangium</taxon>
    </lineage>
</organism>
<dbReference type="PANTHER" id="PTHR43877">
    <property type="entry name" value="AMINOALKYLPHOSPHONATE N-ACETYLTRANSFERASE-RELATED-RELATED"/>
    <property type="match status" value="1"/>
</dbReference>
<dbReference type="OrthoDB" id="9803233at2"/>